<dbReference type="EMBL" id="KB030576">
    <property type="protein sequence ID" value="ELK14304.1"/>
    <property type="molecule type" value="Genomic_DNA"/>
</dbReference>
<keyword evidence="2" id="KW-1185">Reference proteome</keyword>
<proteinExistence type="predicted"/>
<organism evidence="1 2">
    <name type="scientific">Pteropus alecto</name>
    <name type="common">Black flying fox</name>
    <dbReference type="NCBI Taxonomy" id="9402"/>
    <lineage>
        <taxon>Eukaryota</taxon>
        <taxon>Metazoa</taxon>
        <taxon>Chordata</taxon>
        <taxon>Craniata</taxon>
        <taxon>Vertebrata</taxon>
        <taxon>Euteleostomi</taxon>
        <taxon>Mammalia</taxon>
        <taxon>Eutheria</taxon>
        <taxon>Laurasiatheria</taxon>
        <taxon>Chiroptera</taxon>
        <taxon>Yinpterochiroptera</taxon>
        <taxon>Pteropodoidea</taxon>
        <taxon>Pteropodidae</taxon>
        <taxon>Pteropodinae</taxon>
        <taxon>Pteropus</taxon>
    </lineage>
</organism>
<gene>
    <name evidence="1" type="ORF">PAL_GLEAN10008822</name>
</gene>
<sequence length="67" mass="7119">MPILVPWQRGGQANFAGVVGKGYEAINLVPSSASTPPDTGAEQAGDFRLLHRHPTPLPQPSSLLQDE</sequence>
<name>L5KS78_PTEAL</name>
<accession>L5KS78</accession>
<protein>
    <submittedName>
        <fullName evidence="1">Uncharacterized protein</fullName>
    </submittedName>
</protein>
<dbReference type="AlphaFoldDB" id="L5KS78"/>
<dbReference type="InParanoid" id="L5KS78"/>
<evidence type="ECO:0000313" key="1">
    <source>
        <dbReference type="EMBL" id="ELK14304.1"/>
    </source>
</evidence>
<reference evidence="2" key="1">
    <citation type="journal article" date="2013" name="Science">
        <title>Comparative analysis of bat genomes provides insight into the evolution of flight and immunity.</title>
        <authorList>
            <person name="Zhang G."/>
            <person name="Cowled C."/>
            <person name="Shi Z."/>
            <person name="Huang Z."/>
            <person name="Bishop-Lilly K.A."/>
            <person name="Fang X."/>
            <person name="Wynne J.W."/>
            <person name="Xiong Z."/>
            <person name="Baker M.L."/>
            <person name="Zhao W."/>
            <person name="Tachedjian M."/>
            <person name="Zhu Y."/>
            <person name="Zhou P."/>
            <person name="Jiang X."/>
            <person name="Ng J."/>
            <person name="Yang L."/>
            <person name="Wu L."/>
            <person name="Xiao J."/>
            <person name="Feng Y."/>
            <person name="Chen Y."/>
            <person name="Sun X."/>
            <person name="Zhang Y."/>
            <person name="Marsh G.A."/>
            <person name="Crameri G."/>
            <person name="Broder C.C."/>
            <person name="Frey K.G."/>
            <person name="Wang L.F."/>
            <person name="Wang J."/>
        </authorList>
    </citation>
    <scope>NUCLEOTIDE SEQUENCE [LARGE SCALE GENOMIC DNA]</scope>
</reference>
<evidence type="ECO:0000313" key="2">
    <source>
        <dbReference type="Proteomes" id="UP000010552"/>
    </source>
</evidence>
<dbReference type="Proteomes" id="UP000010552">
    <property type="component" value="Unassembled WGS sequence"/>
</dbReference>